<dbReference type="RefSeq" id="WP_167485903.1">
    <property type="nucleotide sequence ID" value="NZ_CP046173.1"/>
</dbReference>
<dbReference type="Gene3D" id="3.90.320.10">
    <property type="match status" value="1"/>
</dbReference>
<feature type="domain" description="YqaJ viral recombinase" evidence="1">
    <location>
        <begin position="18"/>
        <end position="150"/>
    </location>
</feature>
<reference evidence="2 3" key="1">
    <citation type="journal article" date="2019" name="ACS Chem. Biol.">
        <title>Identification and Mobilization of a Cryptic Antibiotic Biosynthesis Gene Locus from a Human-Pathogenic Nocardia Isolate.</title>
        <authorList>
            <person name="Herisse M."/>
            <person name="Ishida K."/>
            <person name="Porter J.L."/>
            <person name="Howden B."/>
            <person name="Hertweck C."/>
            <person name="Stinear T.P."/>
            <person name="Pidot S.J."/>
        </authorList>
    </citation>
    <scope>NUCLEOTIDE SEQUENCE [LARGE SCALE GENOMIC DNA]</scope>
    <source>
        <strain evidence="2 3">AUSMDU00012715</strain>
    </source>
</reference>
<dbReference type="InterPro" id="IPR011604">
    <property type="entry name" value="PDDEXK-like_dom_sf"/>
</dbReference>
<dbReference type="Proteomes" id="UP000500953">
    <property type="component" value="Chromosome"/>
</dbReference>
<protein>
    <recommendedName>
        <fullName evidence="1">YqaJ viral recombinase domain-containing protein</fullName>
    </recommendedName>
</protein>
<gene>
    <name evidence="2" type="ORF">F6W96_09995</name>
</gene>
<proteinExistence type="predicted"/>
<evidence type="ECO:0000313" key="3">
    <source>
        <dbReference type="Proteomes" id="UP000500953"/>
    </source>
</evidence>
<evidence type="ECO:0000259" key="1">
    <source>
        <dbReference type="Pfam" id="PF09588"/>
    </source>
</evidence>
<sequence>MTTSPRIVMQPGSSDWKRRITASKIPGILNASKYSSPTKEFYLLRNAIDPDPDNEAMERGRDFEPVILDRFFRRHPELERVGTQTFSRTGIESWAAATPDDVAVHTDTTEIFCVEAKTDCYGDYQWGRPGTDEIPLGYYLQVQWQMHMADVARAYVVKLGPFLDEDEFIVEYDSILAEMVESHCRAFYLNAMDPDGQPPKIDGHPATYDAIRRAHPEIDRTRRGQDWHVTRELAREFEDALAGVDAAEERLNLVKSKLLRVMGRARRAVVGTGKHAQVVATRQPTKTGVALYKMRRPIDWSLVVDDPTTPTHPDR</sequence>
<dbReference type="SUPFAM" id="SSF52980">
    <property type="entry name" value="Restriction endonuclease-like"/>
    <property type="match status" value="1"/>
</dbReference>
<dbReference type="Pfam" id="PF09588">
    <property type="entry name" value="YqaJ"/>
    <property type="match status" value="1"/>
</dbReference>
<dbReference type="InterPro" id="IPR011335">
    <property type="entry name" value="Restrct_endonuc-II-like"/>
</dbReference>
<name>A0A6G9YZP2_9NOCA</name>
<evidence type="ECO:0000313" key="2">
    <source>
        <dbReference type="EMBL" id="QIS18577.1"/>
    </source>
</evidence>
<dbReference type="InterPro" id="IPR019080">
    <property type="entry name" value="YqaJ_viral_recombinase"/>
</dbReference>
<dbReference type="EMBL" id="CP046173">
    <property type="protein sequence ID" value="QIS18577.1"/>
    <property type="molecule type" value="Genomic_DNA"/>
</dbReference>
<accession>A0A6G9YZP2</accession>
<dbReference type="AlphaFoldDB" id="A0A6G9YZP2"/>
<organism evidence="2 3">
    <name type="scientific">Nocardia terpenica</name>
    <dbReference type="NCBI Taxonomy" id="455432"/>
    <lineage>
        <taxon>Bacteria</taxon>
        <taxon>Bacillati</taxon>
        <taxon>Actinomycetota</taxon>
        <taxon>Actinomycetes</taxon>
        <taxon>Mycobacteriales</taxon>
        <taxon>Nocardiaceae</taxon>
        <taxon>Nocardia</taxon>
    </lineage>
</organism>